<evidence type="ECO:0000256" key="2">
    <source>
        <dbReference type="ARBA" id="ARBA00022741"/>
    </source>
</evidence>
<dbReference type="GO" id="GO:0042352">
    <property type="term" value="P:GDP-L-fucose salvage"/>
    <property type="evidence" value="ECO:0007669"/>
    <property type="project" value="TreeGrafter"/>
</dbReference>
<dbReference type="PANTHER" id="PTHR32463">
    <property type="entry name" value="L-FUCOSE KINASE"/>
    <property type="match status" value="1"/>
</dbReference>
<dbReference type="InterPro" id="IPR013750">
    <property type="entry name" value="GHMP_kinase_C_dom"/>
</dbReference>
<name>A0A381WM32_9ZZZZ</name>
<keyword evidence="3" id="KW-0418">Kinase</keyword>
<sequence>MIVSRTPYRISFFGGGTDYPTWVSQHGGAVLATTIDKYCYLTCRRLPPFFDHRYRVAYSQIETCETVDQITHPAVRAVIRYLQCDHGLEIHHDGDLPARSGVGSSSAFTVGLLHALHALAGRTPGKLQLFSESSHIEQDVLKETVGFQDQALAAYGGLNHLVFHQDGKLSIRGLTLSSERISELHAHLMLFYTGIVRTASDVARSYVGDILTKERELMRMGDFVTEGLSVLEGGGDIGDLGRLLHEAWCVKRSLSGAVSNSELDEIYNRAQGAGALGGKVIGAGGGGFMLLFVPPEHQNDIRKRLDGLLQVPFRFESKGSEIIFRAPDEDYSAADSARKKRVTVSPGECTTNKAVEQ</sequence>
<dbReference type="Pfam" id="PF00288">
    <property type="entry name" value="GHMP_kinases_N"/>
    <property type="match status" value="1"/>
</dbReference>
<evidence type="ECO:0008006" key="9">
    <source>
        <dbReference type="Google" id="ProtNLM"/>
    </source>
</evidence>
<dbReference type="InterPro" id="IPR001174">
    <property type="entry name" value="HddA/FKP"/>
</dbReference>
<reference evidence="8" key="1">
    <citation type="submission" date="2018-05" db="EMBL/GenBank/DDBJ databases">
        <authorList>
            <person name="Lanie J.A."/>
            <person name="Ng W.-L."/>
            <person name="Kazmierczak K.M."/>
            <person name="Andrzejewski T.M."/>
            <person name="Davidsen T.M."/>
            <person name="Wayne K.J."/>
            <person name="Tettelin H."/>
            <person name="Glass J.I."/>
            <person name="Rusch D."/>
            <person name="Podicherti R."/>
            <person name="Tsui H.-C.T."/>
            <person name="Winkler M.E."/>
        </authorList>
    </citation>
    <scope>NUCLEOTIDE SEQUENCE</scope>
</reference>
<feature type="domain" description="GHMP kinase C-terminal" evidence="7">
    <location>
        <begin position="235"/>
        <end position="305"/>
    </location>
</feature>
<dbReference type="InterPro" id="IPR020568">
    <property type="entry name" value="Ribosomal_Su5_D2-typ_SF"/>
</dbReference>
<organism evidence="8">
    <name type="scientific">marine metagenome</name>
    <dbReference type="NCBI Taxonomy" id="408172"/>
    <lineage>
        <taxon>unclassified sequences</taxon>
        <taxon>metagenomes</taxon>
        <taxon>ecological metagenomes</taxon>
    </lineage>
</organism>
<accession>A0A381WM32</accession>
<dbReference type="InterPro" id="IPR036554">
    <property type="entry name" value="GHMP_kinase_C_sf"/>
</dbReference>
<dbReference type="GO" id="GO:0005524">
    <property type="term" value="F:ATP binding"/>
    <property type="evidence" value="ECO:0007669"/>
    <property type="project" value="UniProtKB-KW"/>
</dbReference>
<feature type="domain" description="GHMP kinase N-terminal" evidence="6">
    <location>
        <begin position="74"/>
        <end position="157"/>
    </location>
</feature>
<evidence type="ECO:0000256" key="5">
    <source>
        <dbReference type="ARBA" id="ARBA00038121"/>
    </source>
</evidence>
<keyword evidence="2" id="KW-0547">Nucleotide-binding</keyword>
<keyword evidence="4" id="KW-0067">ATP-binding</keyword>
<dbReference type="PANTHER" id="PTHR32463:SF0">
    <property type="entry name" value="L-FUCOSE KINASE"/>
    <property type="match status" value="1"/>
</dbReference>
<dbReference type="GO" id="GO:0050201">
    <property type="term" value="F:fucokinase activity"/>
    <property type="evidence" value="ECO:0007669"/>
    <property type="project" value="TreeGrafter"/>
</dbReference>
<gene>
    <name evidence="8" type="ORF">METZ01_LOCUS106430</name>
</gene>
<dbReference type="InterPro" id="IPR006204">
    <property type="entry name" value="GHMP_kinase_N_dom"/>
</dbReference>
<dbReference type="InterPro" id="IPR052203">
    <property type="entry name" value="GHMP_Kinase-Related"/>
</dbReference>
<dbReference type="Gene3D" id="3.30.230.120">
    <property type="match status" value="1"/>
</dbReference>
<dbReference type="Pfam" id="PF08544">
    <property type="entry name" value="GHMP_kinases_C"/>
    <property type="match status" value="1"/>
</dbReference>
<evidence type="ECO:0000259" key="7">
    <source>
        <dbReference type="Pfam" id="PF08544"/>
    </source>
</evidence>
<dbReference type="SUPFAM" id="SSF55060">
    <property type="entry name" value="GHMP Kinase, C-terminal domain"/>
    <property type="match status" value="1"/>
</dbReference>
<dbReference type="PRINTS" id="PR00960">
    <property type="entry name" value="LMBPPROTEIN"/>
</dbReference>
<evidence type="ECO:0000313" key="8">
    <source>
        <dbReference type="EMBL" id="SVA53576.1"/>
    </source>
</evidence>
<dbReference type="EMBL" id="UINC01012245">
    <property type="protein sequence ID" value="SVA53576.1"/>
    <property type="molecule type" value="Genomic_DNA"/>
</dbReference>
<evidence type="ECO:0000256" key="1">
    <source>
        <dbReference type="ARBA" id="ARBA00022679"/>
    </source>
</evidence>
<comment type="similarity">
    <text evidence="5">Belongs to the GHMP kinase family.</text>
</comment>
<dbReference type="InterPro" id="IPR014606">
    <property type="entry name" value="Heptose_7-P_kinase"/>
</dbReference>
<proteinExistence type="inferred from homology"/>
<dbReference type="PIRSF" id="PIRSF036406">
    <property type="entry name" value="Hept_kin"/>
    <property type="match status" value="1"/>
</dbReference>
<protein>
    <recommendedName>
        <fullName evidence="9">GHMP kinase N-terminal domain-containing protein</fullName>
    </recommendedName>
</protein>
<dbReference type="SUPFAM" id="SSF54211">
    <property type="entry name" value="Ribosomal protein S5 domain 2-like"/>
    <property type="match status" value="1"/>
</dbReference>
<evidence type="ECO:0000259" key="6">
    <source>
        <dbReference type="Pfam" id="PF00288"/>
    </source>
</evidence>
<evidence type="ECO:0000256" key="3">
    <source>
        <dbReference type="ARBA" id="ARBA00022777"/>
    </source>
</evidence>
<dbReference type="AlphaFoldDB" id="A0A381WM32"/>
<evidence type="ECO:0000256" key="4">
    <source>
        <dbReference type="ARBA" id="ARBA00022840"/>
    </source>
</evidence>
<keyword evidence="1" id="KW-0808">Transferase</keyword>